<comment type="caution">
    <text evidence="1">The sequence shown here is derived from an EMBL/GenBank/DDBJ whole genome shotgun (WGS) entry which is preliminary data.</text>
</comment>
<organism evidence="1 2">
    <name type="scientific">Pistacia integerrima</name>
    <dbReference type="NCBI Taxonomy" id="434235"/>
    <lineage>
        <taxon>Eukaryota</taxon>
        <taxon>Viridiplantae</taxon>
        <taxon>Streptophyta</taxon>
        <taxon>Embryophyta</taxon>
        <taxon>Tracheophyta</taxon>
        <taxon>Spermatophyta</taxon>
        <taxon>Magnoliopsida</taxon>
        <taxon>eudicotyledons</taxon>
        <taxon>Gunneridae</taxon>
        <taxon>Pentapetalae</taxon>
        <taxon>rosids</taxon>
        <taxon>malvids</taxon>
        <taxon>Sapindales</taxon>
        <taxon>Anacardiaceae</taxon>
        <taxon>Pistacia</taxon>
    </lineage>
</organism>
<name>A0ACC0XYD4_9ROSI</name>
<dbReference type="Proteomes" id="UP001163603">
    <property type="component" value="Chromosome 10"/>
</dbReference>
<dbReference type="EMBL" id="CM047745">
    <property type="protein sequence ID" value="KAJ0026219.1"/>
    <property type="molecule type" value="Genomic_DNA"/>
</dbReference>
<accession>A0ACC0XYD4</accession>
<evidence type="ECO:0000313" key="1">
    <source>
        <dbReference type="EMBL" id="KAJ0026219.1"/>
    </source>
</evidence>
<reference evidence="2" key="1">
    <citation type="journal article" date="2023" name="G3 (Bethesda)">
        <title>Genome assembly and association tests identify interacting loci associated with vigor, precocity, and sex in interspecific pistachio rootstocks.</title>
        <authorList>
            <person name="Palmer W."/>
            <person name="Jacygrad E."/>
            <person name="Sagayaradj S."/>
            <person name="Cavanaugh K."/>
            <person name="Han R."/>
            <person name="Bertier L."/>
            <person name="Beede B."/>
            <person name="Kafkas S."/>
            <person name="Golino D."/>
            <person name="Preece J."/>
            <person name="Michelmore R."/>
        </authorList>
    </citation>
    <scope>NUCLEOTIDE SEQUENCE [LARGE SCALE GENOMIC DNA]</scope>
</reference>
<gene>
    <name evidence="1" type="ORF">Pint_08503</name>
</gene>
<sequence length="2376" mass="267676">MSFSSHFNYWLTNLVLQAAFRALVGKGYQTLQNLLLDFCQWRPTKGLLNALLDMLVDGKFDIKRNPLVQNEDVIIVYLSVLQKSSDSLRQYGLTVFQQLLRDSISNRASCVRAGMLHFLLDWFPQEDNDNIILQIAQLIQVIGGHSISGKDIRKIFALLRSEKIGMQQEYCSLLLSSILSMLNEKGPTAFFDLNGNDSGIIIKTPLQWPLNKGFSFSCWLRLENFPRSGTMGLFSFLTENGRGCLVVLAKDKLIYESANLKRQCVQLHVNLEGKKWHFLCITHSVGRAFSGGSLLRCYVDGDLVSSERCSYAKVNELLTSCSIGTKPKMAQNEGDNAPDFIQDSFPFHGQIGPVYLFNDAISSEQVKGIYSLGPSYMYSFLDNEASPFYDNPLPSGILDAKDGLASKIVFGINAQASSGRKLFNVSPILDPASDKSSFEATVMVGTQLCSRRLLQQIIYCVGGVSVFFPLIAQSDRYEIEESGFFEHTLLMPIPKERLTAEVIELIASVLEDNLSNQQQMHLLSGFSVLGFLFQSVPPQQLNLETLSALKHLFYVISNCGLAELLVKDVISSIFLNPLIWLYTVYEVQRELYMFLIQQFDNDPRLLKSLCRLPRVIDIIHQFYWDTAKSRFAIGSKPLLHPITKHVIGERPSREEVRKIRLLLLSLGEMSLRENISGADIKALIAFFETSQDMACIEDVLHMVIRAISQKQVLASFLEQVNLVGGCQIFVNLLQREYEPIRLLGLQFLGRLLVGLPSEKKGPRFFNLAVGRSKSLSEVNRKTNLRMQPIFSAMSDKLFRFQQTDNLCATLFDVLLGGASPKQVLQKYNQVDRHRSKGNNSHFFLPQILVLIFRFLSGCKDASARMKIIGDLLDLLDSNPLNIEALMEHGWNAWLAASTKLEVLKGYKPESPSLDDNEINEQTFVRSLFCVVLCHYMYSVKGGWQQLEETINFLLMHYEQAGISYWYFLRDIYEDLIRRLIDLSSEENIFILQPCRDNTLFLLRLLDEMLISDIDQKLLFPANISGFSLDSLEIDSVKDFSSALYEVLQGEADGRVSRQPITSEAIIVDHKWWNIYDNLWVIISEMNGKGPSKMLPKSSALVIPSFGQRARGLVESLNIPAAEMAAVVVSGGIGSALGGKPNKSVDKAMLLRGERCPRIVFRLVVLYLCHASLERASRCVQQFIPLLPSLLPADDEQSKSRLQIFIWALLVVRSQFGTLDDGARFHVISHLIRETVNCGKSMLATTIMGRDESESSSNLKETGSIQNLIQKDRVLAAVSDEAKYVKTSKLDRNRQLLELRARVDENSSVELSNAKVFEDEIQSGLNTILASDDCRRASFQLTHEEEQQNVAEKWIHMFRALIDERGPWSADPFPNSSVIHWKLDKTEDAWRRRPKLRQNYHFDEKLCHPPSNIPTDEANVPVNENKSSFVGHIPEQMKRFLLKGIRRITDEGTSEPSESDIEPSGLKASVPEDPSDSQWSEQIKGSSDPKDIVDRKDSSSSSPEMETSEVHLSVPCVLVTPKRKLAGRLAVMKKVLHFFGEFLVEGTGGSSVFKDFHGSSSSDFNKPDQKQKFFKWPEYFDLNSEKGLPTDNAEAENLLQKPLKNVKRHRRWNIGKIRAVHWTRYLLRYTAIEVFFSDSVAPIFFNFASQKEAKEVGTSIVTLRNEIVLPKGSNRDKSGAISFVDRRVALEMAEKARESWRRRDITNFEYLMILNTLAGRSYNDLTQYPVFPWVLADYSSEVLDFNKSATFRDLSKPVGALDSKRFEVFEDRYRSFCDPDIPSFYYGSHYSSMGIVLYYLLRLEPFTSLHRNLQGGKFDHADRLFQSIEGTYRNCLSNTSDVKELIPEFFYIPEFLLNSNCYHLGVKQDGEPIGDVGLPPWAKGSPQVFINRNREALESEYVSSNLHHWIDLVFGYKQRGKPAVEAANIFYYLTYEGAVDLDTMEDELQRSAIEDQIANFGQTPIQIFRKKHPRRGPPIPIAHPLQFAPSSINLTSIISSTSTQPSAFVYVGMLDSTIVLLNQGLTLSVKMWLTTQLQYGGSFTFSGTQDPFFGIGSDILSPRNIGSPLAESFELGAQCFATMQTPSENFLISCGNWENSFQVISLNDGRVVQSIRQHKDVVSCVAGINTVEPILLSKTECCMCLMTADGSILATGSYDTTVMVWEVHRARASEKKVRNTQIELPRKDYVIVETPFHILCGHDDIITCLHVSVELDIVISGSKDGTCVFHTLREGRYVRSLRHPSGIALTKLVASRHGRIVFYGDDDLSLHLFSINGKHLATSESNGRLNCVELSACGEFLVCAGDQGQIVVRSMNTLEVVKKYSGVGKIITSLAVTPEECFLAGTKDGCLLIYSIDNPQHRSNLPRNVKFKASGTG</sequence>
<evidence type="ECO:0000313" key="2">
    <source>
        <dbReference type="Proteomes" id="UP001163603"/>
    </source>
</evidence>
<keyword evidence="2" id="KW-1185">Reference proteome</keyword>
<proteinExistence type="predicted"/>
<protein>
    <submittedName>
        <fullName evidence="1">Uncharacterized protein</fullName>
    </submittedName>
</protein>